<evidence type="ECO:0000313" key="2">
    <source>
        <dbReference type="EMBL" id="KAF0847289.1"/>
    </source>
</evidence>
<protein>
    <submittedName>
        <fullName evidence="2">Uncharacterized protein</fullName>
    </submittedName>
</protein>
<evidence type="ECO:0000313" key="3">
    <source>
        <dbReference type="Proteomes" id="UP000798951"/>
    </source>
</evidence>
<name>A0ABQ6YNA9_9NOCA</name>
<keyword evidence="1" id="KW-0732">Signal</keyword>
<dbReference type="EMBL" id="VMSD01000003">
    <property type="protein sequence ID" value="KAF0847289.1"/>
    <property type="molecule type" value="Genomic_DNA"/>
</dbReference>
<comment type="caution">
    <text evidence="2">The sequence shown here is derived from an EMBL/GenBank/DDBJ whole genome shotgun (WGS) entry which is preliminary data.</text>
</comment>
<proteinExistence type="predicted"/>
<gene>
    <name evidence="2" type="ORF">FNL39_103187</name>
</gene>
<feature type="signal peptide" evidence="1">
    <location>
        <begin position="1"/>
        <end position="21"/>
    </location>
</feature>
<accession>A0ABQ6YNA9</accession>
<reference evidence="2 3" key="1">
    <citation type="submission" date="2019-07" db="EMBL/GenBank/DDBJ databases">
        <title>Genomic Encyclopedia of Type Strains, Phase IV (KMG-IV): sequencing the most valuable type-strain genomes for metagenomic binning, comparative biology and taxonomic classification.</title>
        <authorList>
            <person name="Goeker M."/>
        </authorList>
    </citation>
    <scope>NUCLEOTIDE SEQUENCE [LARGE SCALE GENOMIC DNA]</scope>
    <source>
        <strain evidence="2 3">DSM 44831</strain>
    </source>
</reference>
<keyword evidence="3" id="KW-1185">Reference proteome</keyword>
<evidence type="ECO:0000256" key="1">
    <source>
        <dbReference type="SAM" id="SignalP"/>
    </source>
</evidence>
<sequence length="72" mass="7107">MLKKFAAAALTLCAAAVPLFAAPVASAELTGPNRLTVHTGSGQLADETAGLILCLIQLPPSASGDSSQGCPT</sequence>
<feature type="chain" id="PRO_5047363111" evidence="1">
    <location>
        <begin position="22"/>
        <end position="72"/>
    </location>
</feature>
<dbReference type="Proteomes" id="UP000798951">
    <property type="component" value="Unassembled WGS sequence"/>
</dbReference>
<organism evidence="2 3">
    <name type="scientific">Nocardia caishijiensis</name>
    <dbReference type="NCBI Taxonomy" id="184756"/>
    <lineage>
        <taxon>Bacteria</taxon>
        <taxon>Bacillati</taxon>
        <taxon>Actinomycetota</taxon>
        <taxon>Actinomycetes</taxon>
        <taxon>Mycobacteriales</taxon>
        <taxon>Nocardiaceae</taxon>
        <taxon>Nocardia</taxon>
    </lineage>
</organism>
<dbReference type="RefSeq" id="WP_067981161.1">
    <property type="nucleotide sequence ID" value="NZ_VMSD01000003.1"/>
</dbReference>